<dbReference type="EMBL" id="GEZM01096673">
    <property type="protein sequence ID" value="JAV54683.1"/>
    <property type="molecule type" value="Transcribed_RNA"/>
</dbReference>
<keyword evidence="8" id="KW-0498">Mitosis</keyword>
<dbReference type="SMART" id="SM01349">
    <property type="entry name" value="TOG"/>
    <property type="match status" value="5"/>
</dbReference>
<keyword evidence="6" id="KW-0132">Cell division</keyword>
<evidence type="ECO:0000256" key="12">
    <source>
        <dbReference type="ARBA" id="ARBA00023328"/>
    </source>
</evidence>
<dbReference type="Gene3D" id="1.25.10.10">
    <property type="entry name" value="Leucine-rich Repeat Variant"/>
    <property type="match status" value="5"/>
</dbReference>
<dbReference type="FunFam" id="1.25.10.10:FF:000019">
    <property type="entry name" value="Cytoskeleton-associated protein 5"/>
    <property type="match status" value="1"/>
</dbReference>
<evidence type="ECO:0000256" key="3">
    <source>
        <dbReference type="ARBA" id="ARBA00004647"/>
    </source>
</evidence>
<evidence type="ECO:0000256" key="14">
    <source>
        <dbReference type="SAM" id="MobiDB-lite"/>
    </source>
</evidence>
<evidence type="ECO:0000313" key="16">
    <source>
        <dbReference type="EMBL" id="JAV54683.1"/>
    </source>
</evidence>
<keyword evidence="12" id="KW-0137">Centromere</keyword>
<evidence type="ECO:0000256" key="5">
    <source>
        <dbReference type="ARBA" id="ARBA00022490"/>
    </source>
</evidence>
<feature type="compositionally biased region" description="Low complexity" evidence="14">
    <location>
        <begin position="509"/>
        <end position="518"/>
    </location>
</feature>
<dbReference type="FunFam" id="1.25.10.10:FF:000050">
    <property type="entry name" value="Cytoskeleton-associated protein 5 isoform X1"/>
    <property type="match status" value="1"/>
</dbReference>
<dbReference type="PANTHER" id="PTHR12609">
    <property type="entry name" value="MICROTUBULE ASSOCIATED PROTEIN XMAP215"/>
    <property type="match status" value="1"/>
</dbReference>
<keyword evidence="5" id="KW-0963">Cytoplasm</keyword>
<dbReference type="GO" id="GO:0030951">
    <property type="term" value="P:establishment or maintenance of microtubule cytoskeleton polarity"/>
    <property type="evidence" value="ECO:0007669"/>
    <property type="project" value="InterPro"/>
</dbReference>
<feature type="compositionally biased region" description="Acidic residues" evidence="14">
    <location>
        <begin position="246"/>
        <end position="260"/>
    </location>
</feature>
<dbReference type="FunFam" id="1.25.10.10:FF:000052">
    <property type="entry name" value="Cytoskeleton associated protein 5"/>
    <property type="match status" value="1"/>
</dbReference>
<dbReference type="SUPFAM" id="SSF48371">
    <property type="entry name" value="ARM repeat"/>
    <property type="match status" value="3"/>
</dbReference>
<dbReference type="GO" id="GO:0000922">
    <property type="term" value="C:spindle pole"/>
    <property type="evidence" value="ECO:0007669"/>
    <property type="project" value="UniProtKB-SubCell"/>
</dbReference>
<feature type="compositionally biased region" description="Acidic residues" evidence="14">
    <location>
        <begin position="1428"/>
        <end position="1437"/>
    </location>
</feature>
<dbReference type="InterPro" id="IPR011989">
    <property type="entry name" value="ARM-like"/>
</dbReference>
<organism evidence="16">
    <name type="scientific">Photinus pyralis</name>
    <name type="common">Common eastern firefly</name>
    <name type="synonym">Lampyris pyralis</name>
    <dbReference type="NCBI Taxonomy" id="7054"/>
    <lineage>
        <taxon>Eukaryota</taxon>
        <taxon>Metazoa</taxon>
        <taxon>Ecdysozoa</taxon>
        <taxon>Arthropoda</taxon>
        <taxon>Hexapoda</taxon>
        <taxon>Insecta</taxon>
        <taxon>Pterygota</taxon>
        <taxon>Neoptera</taxon>
        <taxon>Endopterygota</taxon>
        <taxon>Coleoptera</taxon>
        <taxon>Polyphaga</taxon>
        <taxon>Elateriformia</taxon>
        <taxon>Elateroidea</taxon>
        <taxon>Lampyridae</taxon>
        <taxon>Lampyrinae</taxon>
        <taxon>Photinus</taxon>
    </lineage>
</organism>
<evidence type="ECO:0000256" key="13">
    <source>
        <dbReference type="ARBA" id="ARBA00025722"/>
    </source>
</evidence>
<feature type="domain" description="TOG" evidence="15">
    <location>
        <begin position="1160"/>
        <end position="1399"/>
    </location>
</feature>
<feature type="region of interest" description="Disordered" evidence="14">
    <location>
        <begin position="1068"/>
        <end position="1106"/>
    </location>
</feature>
<dbReference type="GO" id="GO:0051301">
    <property type="term" value="P:cell division"/>
    <property type="evidence" value="ECO:0007669"/>
    <property type="project" value="UniProtKB-KW"/>
</dbReference>
<keyword evidence="7" id="KW-0677">Repeat</keyword>
<reference evidence="16" key="1">
    <citation type="journal article" date="2016" name="Sci. Rep.">
        <title>Molecular characterization of firefly nuptial gifts: a multi-omics approach sheds light on postcopulatory sexual selection.</title>
        <authorList>
            <person name="Al-Wathiqui N."/>
            <person name="Fallon T.R."/>
            <person name="South A."/>
            <person name="Weng J.K."/>
            <person name="Lewis S.M."/>
        </authorList>
    </citation>
    <scope>NUCLEOTIDE SEQUENCE</scope>
</reference>
<sequence length="1937" mass="217058">MATEDEEWKKLSTEDRCVHKQWKARVSGYEDAAKLFKQIDDEKSPEFSRYLGLIKKFVSDSNAVGQEKGLEAALAYVENYAHAGKTVNDVMSGIVTKCIAAPKTKTRELAMQITLMYVEIEKYEAVQEELIKGMDQKNPKIVAACITAVTAALKEFGSKIVNPKPLIKKIQTLFADRDKSVRDEARLMVVEMFKWIGPALRSQLNNLQPVQVTELEAEFAKVEGQKVTPTRYIRSQQEKQAKLAAETEEAEGDEDVEEEGYSTPTLDPYDIADPVDILSKLPKNFYEQLEAKKWQERKEALELLEKLIKTPKLENGDYGDLIRALKKIIQKDTNVVVIALAAKNLACLANGLKKRFQQYAAFCVPTLLEKFKEKKQNVVLAIREAIDAVYDSITVEVILEDVVEALNSKNPSVKAETASFLSRAFAKTSPTSLNKKLLKTYSAALIKNINEPDPTVRDCSSEALGTLMKLVGEKAIGPFITEIEKDNLKMTKIKECCEKAVISVKVASGKKAASEKSAPPQPKAKEPIPEKTTNAAKPKRPGTATGAQRKKPAAPISSGSATIVKCKSNKAIIEKTRERELGEEEAVELVADILKPETLSGLADSNWKNRLAAVEDFLQQVQAIDASSAPTQALVKVLNKKPGLKDTNFQVLKARLDTLKHIAENCSFSTTSAEICVNDITEKLGDAKNGSLAGDVLLSIAEATKFDFVASLVMDFALVQKSPKVLQESLFWLSNAMKEFGFSNMNAKSLIENAKKALASSNPAVRTAAISLVGTLYLYMGPTLHVFFENEKPALREQINAEFDKYTNEKPPLPVRGLKREKTDVSDQEEEPVQAEEVNIQDLLPRTDISSQISEPLIEQMADKNWKVRNEALTKVSTIISEAKFIKPNIGDLPQALALRLVDSNGKISQTALNICENIATAMGAPCRQYVRVLLPGFLQCLGDSKVWIRTASVACLNSWGDLCAYKEFFDGEMIADALKAGSPTLRSELWTWLAEKLPQIKTVPKEELVACIPHLYSNLEDRNADVRKNAQDAVLGLMIHLSYESMNKQTEKLKPGSKTVVVAALDKARPNLPAKPLPKPKQSSPEDKAVRGTKPVANSKNAVKPKGVATVIKPSSARKKDDDIDTSPLMTINNLKHQRTIDENKLKVLKWNFTTPREEFVELLKEQMLAANINRTLISNMFHIDFRFHIKALESLIEDLPGNGPALISNLDLILKWLTLRFFDTNPAVILKGLEYLFIVFKFLIESKYHMLENEGSAFIPYLVLKAGDPKDTVRNNVKGIFRQLALIFTVSRLFFYVMEGIKSKNARQRTECLDIMGSLIENYGLGVCLPSPAVCLKEVAKQISDRDNAVRNAALNCIVQAYFIVGEKVLKMVGQISDKDMSLLEERIKRAKRPSPKADRTEPQMEYVNKSPQRASMESPVKDVEENGTLEEDDEDDIPVIPTMEKKVQQDMPECTGPFQLDPEIMRELDSCKAPITQVQLQEFDLDFLKEELSVPSLSDARAKAMPVSPPKPILPNETFSRSSIGHLQFSPRPVKDALLEKTIDNMGSSDHNLAFKSIEQMQEILQSNKGSSMIDYENQFMSAIISQLSILQTEDPKTNEEILRIYRSILTVIDTFYVNKLLGRKVSMDVLQNVLNQLIMLLVDAKLEACVNGDMYVRVVNLQCVKIIERSDHTNTICALVKLLHDSVETEAPPRLVDLIMKCLWRVIKLMPSWGDEIDYDSVLYEVHMFLKDFPSIWWKSKPMDTPLRTVKTILHSMVKVKGGQLMLHLGKIPNTNDSELETYILRLLKSMKLEEIKQVPLKTEKTEPKKTLSRHFHTRMTEIFQKIGKKEEAKEGFNLLYDFLHQNPDADLDQFLHKSSHVFQDYISNGLKSIENSRSLSNDVFEKSASSLSGGDAVNVATDDSRGPDYWKDKLQMWNKLWEEPTEKGTSTE</sequence>
<dbReference type="InterPro" id="IPR045110">
    <property type="entry name" value="XMAP215"/>
</dbReference>
<accession>A0A1Y1JZU4</accession>
<keyword evidence="10" id="KW-0206">Cytoskeleton</keyword>
<feature type="region of interest" description="Disordered" evidence="14">
    <location>
        <begin position="238"/>
        <end position="265"/>
    </location>
</feature>
<evidence type="ECO:0000256" key="7">
    <source>
        <dbReference type="ARBA" id="ARBA00022737"/>
    </source>
</evidence>
<dbReference type="GO" id="GO:0000776">
    <property type="term" value="C:kinetochore"/>
    <property type="evidence" value="ECO:0007669"/>
    <property type="project" value="UniProtKB-KW"/>
</dbReference>
<dbReference type="GO" id="GO:0005874">
    <property type="term" value="C:microtubule"/>
    <property type="evidence" value="ECO:0007669"/>
    <property type="project" value="UniProtKB-ARBA"/>
</dbReference>
<dbReference type="Pfam" id="PF12348">
    <property type="entry name" value="CLASP_N"/>
    <property type="match status" value="1"/>
</dbReference>
<dbReference type="InterPro" id="IPR024395">
    <property type="entry name" value="CLASP_N_dom"/>
</dbReference>
<feature type="domain" description="TOG" evidence="15">
    <location>
        <begin position="270"/>
        <end position="510"/>
    </location>
</feature>
<comment type="similarity">
    <text evidence="13">Belongs to the TOG/XMAP215 family.</text>
</comment>
<evidence type="ECO:0000259" key="15">
    <source>
        <dbReference type="SMART" id="SM01349"/>
    </source>
</evidence>
<keyword evidence="11" id="KW-0131">Cell cycle</keyword>
<evidence type="ECO:0000256" key="2">
    <source>
        <dbReference type="ARBA" id="ARBA00004629"/>
    </source>
</evidence>
<dbReference type="GO" id="GO:0061863">
    <property type="term" value="F:microtubule plus end polymerase"/>
    <property type="evidence" value="ECO:0007669"/>
    <property type="project" value="InterPro"/>
</dbReference>
<dbReference type="InterPro" id="IPR034085">
    <property type="entry name" value="TOG"/>
</dbReference>
<feature type="domain" description="TOG" evidence="15">
    <location>
        <begin position="842"/>
        <end position="1075"/>
    </location>
</feature>
<dbReference type="GO" id="GO:0046785">
    <property type="term" value="P:microtubule polymerization"/>
    <property type="evidence" value="ECO:0007669"/>
    <property type="project" value="InterPro"/>
</dbReference>
<dbReference type="InterPro" id="IPR048491">
    <property type="entry name" value="XMAP215_CLASP_TOG"/>
</dbReference>
<evidence type="ECO:0000256" key="11">
    <source>
        <dbReference type="ARBA" id="ARBA00023306"/>
    </source>
</evidence>
<evidence type="ECO:0000256" key="9">
    <source>
        <dbReference type="ARBA" id="ARBA00022838"/>
    </source>
</evidence>
<keyword evidence="4" id="KW-0158">Chromosome</keyword>
<dbReference type="GO" id="GO:0005813">
    <property type="term" value="C:centrosome"/>
    <property type="evidence" value="ECO:0007669"/>
    <property type="project" value="UniProtKB-SubCell"/>
</dbReference>
<protein>
    <recommendedName>
        <fullName evidence="15">TOG domain-containing protein</fullName>
    </recommendedName>
</protein>
<dbReference type="FunFam" id="1.25.10.10:FF:000068">
    <property type="entry name" value="cytoskeleton-associated protein 5 isoform X1"/>
    <property type="match status" value="1"/>
</dbReference>
<keyword evidence="9" id="KW-0995">Kinetochore</keyword>
<dbReference type="InterPro" id="IPR016024">
    <property type="entry name" value="ARM-type_fold"/>
</dbReference>
<feature type="region of interest" description="Disordered" evidence="14">
    <location>
        <begin position="509"/>
        <end position="560"/>
    </location>
</feature>
<proteinExistence type="inferred from homology"/>
<evidence type="ECO:0000256" key="10">
    <source>
        <dbReference type="ARBA" id="ARBA00023212"/>
    </source>
</evidence>
<comment type="subcellular location">
    <subcellularLocation>
        <location evidence="2">Chromosome</location>
        <location evidence="2">Centromere</location>
        <location evidence="2">Kinetochore</location>
    </subcellularLocation>
    <subcellularLocation>
        <location evidence="1">Cytoplasm</location>
        <location evidence="1">Cytoskeleton</location>
        <location evidence="1">Microtubule organizing center</location>
        <location evidence="1">Centrosome</location>
    </subcellularLocation>
    <subcellularLocation>
        <location evidence="3">Cytoplasm</location>
        <location evidence="3">Cytoskeleton</location>
        <location evidence="3">Spindle pole</location>
    </subcellularLocation>
</comment>
<evidence type="ECO:0000256" key="8">
    <source>
        <dbReference type="ARBA" id="ARBA00022776"/>
    </source>
</evidence>
<feature type="region of interest" description="Disordered" evidence="14">
    <location>
        <begin position="1393"/>
        <end position="1437"/>
    </location>
</feature>
<evidence type="ECO:0000256" key="4">
    <source>
        <dbReference type="ARBA" id="ARBA00022454"/>
    </source>
</evidence>
<feature type="domain" description="TOG" evidence="15">
    <location>
        <begin position="580"/>
        <end position="812"/>
    </location>
</feature>
<name>A0A1Y1JZU4_PHOPY</name>
<dbReference type="FunFam" id="1.25.10.10:FF:000063">
    <property type="entry name" value="Putative cytoskeleton-associated protein 5"/>
    <property type="match status" value="1"/>
</dbReference>
<dbReference type="Pfam" id="PF21041">
    <property type="entry name" value="XMAP215_CLASP_TOG"/>
    <property type="match status" value="4"/>
</dbReference>
<evidence type="ECO:0000256" key="6">
    <source>
        <dbReference type="ARBA" id="ARBA00022618"/>
    </source>
</evidence>
<dbReference type="GO" id="GO:0051231">
    <property type="term" value="P:spindle elongation"/>
    <property type="evidence" value="ECO:0007669"/>
    <property type="project" value="UniProtKB-ARBA"/>
</dbReference>
<evidence type="ECO:0000256" key="1">
    <source>
        <dbReference type="ARBA" id="ARBA00004300"/>
    </source>
</evidence>
<feature type="domain" description="TOG" evidence="15">
    <location>
        <begin position="1"/>
        <end position="228"/>
    </location>
</feature>
<dbReference type="GO" id="GO:0051010">
    <property type="term" value="F:microtubule plus-end binding"/>
    <property type="evidence" value="ECO:0007669"/>
    <property type="project" value="InterPro"/>
</dbReference>